<dbReference type="PANTHER" id="PTHR38434:SF1">
    <property type="entry name" value="BLL2549 PROTEIN"/>
    <property type="match status" value="1"/>
</dbReference>
<feature type="transmembrane region" description="Helical" evidence="2">
    <location>
        <begin position="24"/>
        <end position="42"/>
    </location>
</feature>
<feature type="transmembrane region" description="Helical" evidence="2">
    <location>
        <begin position="377"/>
        <end position="400"/>
    </location>
</feature>
<feature type="transmembrane region" description="Helical" evidence="2">
    <location>
        <begin position="250"/>
        <end position="268"/>
    </location>
</feature>
<feature type="transmembrane region" description="Helical" evidence="2">
    <location>
        <begin position="798"/>
        <end position="819"/>
    </location>
</feature>
<feature type="transmembrane region" description="Helical" evidence="2">
    <location>
        <begin position="626"/>
        <end position="644"/>
    </location>
</feature>
<feature type="transmembrane region" description="Helical" evidence="2">
    <location>
        <begin position="461"/>
        <end position="478"/>
    </location>
</feature>
<dbReference type="RefSeq" id="WP_310310794.1">
    <property type="nucleotide sequence ID" value="NZ_JAVDWU010000001.1"/>
</dbReference>
<feature type="transmembrane region" description="Helical" evidence="2">
    <location>
        <begin position="195"/>
        <end position="212"/>
    </location>
</feature>
<feature type="transmembrane region" description="Helical" evidence="2">
    <location>
        <begin position="595"/>
        <end position="614"/>
    </location>
</feature>
<feature type="transmembrane region" description="Helical" evidence="2">
    <location>
        <begin position="556"/>
        <end position="575"/>
    </location>
</feature>
<feature type="transmembrane region" description="Helical" evidence="2">
    <location>
        <begin position="165"/>
        <end position="183"/>
    </location>
</feature>
<feature type="transmembrane region" description="Helical" evidence="2">
    <location>
        <begin position="275"/>
        <end position="292"/>
    </location>
</feature>
<feature type="transmembrane region" description="Helical" evidence="2">
    <location>
        <begin position="725"/>
        <end position="744"/>
    </location>
</feature>
<feature type="transmembrane region" description="Helical" evidence="2">
    <location>
        <begin position="650"/>
        <end position="669"/>
    </location>
</feature>
<protein>
    <submittedName>
        <fullName evidence="3">Membrane protein</fullName>
    </submittedName>
</protein>
<evidence type="ECO:0000256" key="2">
    <source>
        <dbReference type="SAM" id="Phobius"/>
    </source>
</evidence>
<dbReference type="InterPro" id="IPR014600">
    <property type="entry name" value="UCP035905_mem"/>
</dbReference>
<sequence>MILWGIFWGAVVGALTSYDFFQGLVYGAMLGLAAGLTLRRALNKWLQAQRKLWETEAGTARDATPPAAPAQAPRAASAQDNERRSPPLEAEPPAQPDLAPLPAMAPPEAAVAPTLATAELTDPAWQIPASRKPATEVSAPANPTYPSPLDGAFTAAKAWLLGGNTMLRVGLLILFIGLAFLARQAAHMGLLPVELRLVAIGLVGAALLVFGFRQRLAKPGLSLTLQGGGVAVLYLTVFAAFKLYGLIDPLPAFGLMVIICALSCALALLQNAHSLAVAAFLGGFATPVLLSTGGGSHVALFAYYLLLNLAILFIAYKRSWRLLNLVGFFSTFVVAGLWGVLSYRPEHYASAQPFLIAFVLIFIAASVLYARNTPTRLGNAVDSTLVFGTPLIGFGLQAGLVASIPFGQAFSAVGFGFVYLTLAWALKRRGGVSSQMLMECFLALGAGFATLAVPLALDARWVSVVWALEGLGAFWVGMRQARWMPRAAGLLLVAVAALLHLNGLAARGSAHALLNPALWHGLVLALAMLLMAWWLRAAPLPHSGSRWAEVFARLESGLSVPMFLVGFGYACLAWLTETTRLGTANGLSMPVYAEAVQPVSTMLGWVVAAAVALWLGQKKQWQVATWPARAMLPALLVACLWQGGQGAHVLQWPLWLMWGIALTLHVWALRRLHALHSETVEPATDAPRWLHALHAGSAWLVCLQLADALWMAIDAANLWRSSWASVVWLLSAVTVLAGLCLWAGRAHRPEHRALRGWPLNPYAPAYYAWAAAPLALLVFIGALWLAWTSPGDTRPLPYVPLINPVEIALALSMVVLLLWRRTMVAAEPRPPLAHWLATPQAPLALAALGFVALNTVWLRVAHHFFGVPWRADALFESFVVQTGYAILWSLLAMALMLMAHRRALRPWWMAGAALQAVVVVKLMLIDLSNAGGMERTVAFIAVGVLMLLVGYFAPLPPKADSPPVASDPTTEVQP</sequence>
<keyword evidence="2" id="KW-0472">Membrane</keyword>
<dbReference type="InterPro" id="IPR019286">
    <property type="entry name" value="DUF2339_TM"/>
</dbReference>
<feature type="transmembrane region" description="Helical" evidence="2">
    <location>
        <begin position="298"/>
        <end position="315"/>
    </location>
</feature>
<feature type="transmembrane region" description="Helical" evidence="2">
    <location>
        <begin position="437"/>
        <end position="455"/>
    </location>
</feature>
<keyword evidence="4" id="KW-1185">Reference proteome</keyword>
<feature type="transmembrane region" description="Helical" evidence="2">
    <location>
        <begin position="224"/>
        <end position="244"/>
    </location>
</feature>
<feature type="transmembrane region" description="Helical" evidence="2">
    <location>
        <begin position="487"/>
        <end position="505"/>
    </location>
</feature>
<dbReference type="PANTHER" id="PTHR38434">
    <property type="entry name" value="BLL2549 PROTEIN"/>
    <property type="match status" value="1"/>
</dbReference>
<dbReference type="Pfam" id="PF10101">
    <property type="entry name" value="DUF2339"/>
    <property type="match status" value="1"/>
</dbReference>
<keyword evidence="2" id="KW-1133">Transmembrane helix</keyword>
<name>A0ABU1WGE2_9BURK</name>
<feature type="transmembrane region" description="Helical" evidence="2">
    <location>
        <begin position="840"/>
        <end position="858"/>
    </location>
</feature>
<feature type="transmembrane region" description="Helical" evidence="2">
    <location>
        <begin position="936"/>
        <end position="953"/>
    </location>
</feature>
<feature type="region of interest" description="Disordered" evidence="1">
    <location>
        <begin position="57"/>
        <end position="103"/>
    </location>
</feature>
<feature type="transmembrane region" description="Helical" evidence="2">
    <location>
        <begin position="689"/>
        <end position="713"/>
    </location>
</feature>
<proteinExistence type="predicted"/>
<accession>A0ABU1WGE2</accession>
<feature type="transmembrane region" description="Helical" evidence="2">
    <location>
        <begin position="765"/>
        <end position="786"/>
    </location>
</feature>
<organism evidence="3 4">
    <name type="scientific">Hydrogenophaga palleronii</name>
    <dbReference type="NCBI Taxonomy" id="65655"/>
    <lineage>
        <taxon>Bacteria</taxon>
        <taxon>Pseudomonadati</taxon>
        <taxon>Pseudomonadota</taxon>
        <taxon>Betaproteobacteria</taxon>
        <taxon>Burkholderiales</taxon>
        <taxon>Comamonadaceae</taxon>
        <taxon>Hydrogenophaga</taxon>
    </lineage>
</organism>
<gene>
    <name evidence="3" type="ORF">J2W49_000274</name>
</gene>
<feature type="compositionally biased region" description="Low complexity" evidence="1">
    <location>
        <begin position="57"/>
        <end position="79"/>
    </location>
</feature>
<feature type="transmembrane region" description="Helical" evidence="2">
    <location>
        <begin position="322"/>
        <end position="341"/>
    </location>
</feature>
<comment type="caution">
    <text evidence="3">The sequence shown here is derived from an EMBL/GenBank/DDBJ whole genome shotgun (WGS) entry which is preliminary data.</text>
</comment>
<keyword evidence="2" id="KW-0812">Transmembrane</keyword>
<evidence type="ECO:0000313" key="3">
    <source>
        <dbReference type="EMBL" id="MDR7148346.1"/>
    </source>
</evidence>
<feature type="transmembrane region" description="Helical" evidence="2">
    <location>
        <begin position="878"/>
        <end position="899"/>
    </location>
</feature>
<dbReference type="PIRSF" id="PIRSF035905">
    <property type="entry name" value="UCP035905_mp"/>
    <property type="match status" value="1"/>
</dbReference>
<feature type="transmembrane region" description="Helical" evidence="2">
    <location>
        <begin position="353"/>
        <end position="370"/>
    </location>
</feature>
<reference evidence="3 4" key="1">
    <citation type="submission" date="2023-07" db="EMBL/GenBank/DDBJ databases">
        <title>Sorghum-associated microbial communities from plants grown in Nebraska, USA.</title>
        <authorList>
            <person name="Schachtman D."/>
        </authorList>
    </citation>
    <scope>NUCLEOTIDE SEQUENCE [LARGE SCALE GENOMIC DNA]</scope>
    <source>
        <strain evidence="3 4">4249</strain>
    </source>
</reference>
<dbReference type="EMBL" id="JAVDWU010000001">
    <property type="protein sequence ID" value="MDR7148346.1"/>
    <property type="molecule type" value="Genomic_DNA"/>
</dbReference>
<feature type="transmembrane region" description="Helical" evidence="2">
    <location>
        <begin position="406"/>
        <end position="425"/>
    </location>
</feature>
<dbReference type="Proteomes" id="UP001265700">
    <property type="component" value="Unassembled WGS sequence"/>
</dbReference>
<evidence type="ECO:0000313" key="4">
    <source>
        <dbReference type="Proteomes" id="UP001265700"/>
    </source>
</evidence>
<evidence type="ECO:0000256" key="1">
    <source>
        <dbReference type="SAM" id="MobiDB-lite"/>
    </source>
</evidence>
<feature type="transmembrane region" description="Helical" evidence="2">
    <location>
        <begin position="517"/>
        <end position="535"/>
    </location>
</feature>